<feature type="domain" description="GGDEF" evidence="4">
    <location>
        <begin position="278"/>
        <end position="411"/>
    </location>
</feature>
<dbReference type="InterPro" id="IPR001633">
    <property type="entry name" value="EAL_dom"/>
</dbReference>
<protein>
    <submittedName>
        <fullName evidence="5">EAL domain-containing protein</fullName>
    </submittedName>
</protein>
<feature type="domain" description="EAL" evidence="3">
    <location>
        <begin position="420"/>
        <end position="673"/>
    </location>
</feature>
<dbReference type="CDD" id="cd01948">
    <property type="entry name" value="EAL"/>
    <property type="match status" value="1"/>
</dbReference>
<reference evidence="5 6" key="2">
    <citation type="journal article" date="2022" name="Mar. Drugs">
        <title>Bioassay-Guided Fractionation Leads to the Detection of Cholic Acid Generated by the Rare Thalassomonas sp.</title>
        <authorList>
            <person name="Pheiffer F."/>
            <person name="Schneider Y.K."/>
            <person name="Hansen E.H."/>
            <person name="Andersen J.H."/>
            <person name="Isaksson J."/>
            <person name="Busche T."/>
            <person name="R C."/>
            <person name="Kalinowski J."/>
            <person name="Zyl L.V."/>
            <person name="Trindade M."/>
        </authorList>
    </citation>
    <scope>NUCLEOTIDE SEQUENCE [LARGE SCALE GENOMIC DNA]</scope>
    <source>
        <strain evidence="5 6">XOM25</strain>
    </source>
</reference>
<dbReference type="Pfam" id="PF00563">
    <property type="entry name" value="EAL"/>
    <property type="match status" value="1"/>
</dbReference>
<proteinExistence type="predicted"/>
<feature type="transmembrane region" description="Helical" evidence="2">
    <location>
        <begin position="179"/>
        <end position="196"/>
    </location>
</feature>
<evidence type="ECO:0000259" key="4">
    <source>
        <dbReference type="PROSITE" id="PS50887"/>
    </source>
</evidence>
<sequence length="683" mass="77877">MSIKTYLALLVWGCLAGGYALEQYLMSQGQHIQSLENKLKNEQLWAKDVTRINNALVHFLTSADLILGSGNTYLLYGNSRISHSLINDLDITASLHPDEKRLSSVREHIEKINILVNQVSLAKEEELERLLPRLLERHDVISDQLVQIIELLAQETNDRIDEIRESLVQEQQQDQYTNIIARLAFLIFILTSWYWANRKISKPLHCLQESSKTALSGRSFYPVKSAPSEIMSLSNDIDYLVGNLKYQADRDPLTGLYNRRLLMEHINRSILLAKRNPRTFGLLYFDLDGFKLINDSQGHSFGDSLLKVVSEQIGQLIRKSDIFARMGGDEFIIYFDDINEASELANLAARILNTFAPGFYIRDQLIKVTASIGITIYPENGDTAERLICNADSALYNAKNAGRNCYLFYSEKMYRQVRERLEIESDIRNALKNDEFELHYQPKVDANGQVKGAEALLRWQHPLKGNISPAVFIPVAEKSDLIVKIGAWVREKAFHQLALWKKQHFPPIRLSVNVAGQEFTRNTLLQHLITLFQKYDVDQHLLELEITEGTLMESVEQSLMDFRIIKNMDVHISIDDFGTGYCSLGYLKNYPIQTLKIDKSFIDGILINGRDTIITKTVIAMAKSLDMEIVAEGVEKEEQRDFLFGHGCDLIQGYYYSPPLPLAEFEAYVGSMNREGTAALVHT</sequence>
<dbReference type="GO" id="GO:0003824">
    <property type="term" value="F:catalytic activity"/>
    <property type="evidence" value="ECO:0007669"/>
    <property type="project" value="UniProtKB-ARBA"/>
</dbReference>
<dbReference type="InterPro" id="IPR052155">
    <property type="entry name" value="Biofilm_reg_signaling"/>
</dbReference>
<dbReference type="PANTHER" id="PTHR44757">
    <property type="entry name" value="DIGUANYLATE CYCLASE DGCP"/>
    <property type="match status" value="1"/>
</dbReference>
<dbReference type="InterPro" id="IPR000160">
    <property type="entry name" value="GGDEF_dom"/>
</dbReference>
<dbReference type="PROSITE" id="PS50883">
    <property type="entry name" value="EAL"/>
    <property type="match status" value="1"/>
</dbReference>
<evidence type="ECO:0000313" key="6">
    <source>
        <dbReference type="Proteomes" id="UP000032352"/>
    </source>
</evidence>
<dbReference type="RefSeq" id="WP_053047410.1">
    <property type="nucleotide sequence ID" value="NZ_CP059734.1"/>
</dbReference>
<evidence type="ECO:0000313" key="5">
    <source>
        <dbReference type="EMBL" id="WDE08571.1"/>
    </source>
</evidence>
<gene>
    <name evidence="5" type="ORF">SG34_032120</name>
</gene>
<evidence type="ECO:0000256" key="1">
    <source>
        <dbReference type="ARBA" id="ARBA00001946"/>
    </source>
</evidence>
<dbReference type="SUPFAM" id="SSF141868">
    <property type="entry name" value="EAL domain-like"/>
    <property type="match status" value="1"/>
</dbReference>
<dbReference type="InterPro" id="IPR035919">
    <property type="entry name" value="EAL_sf"/>
</dbReference>
<dbReference type="Proteomes" id="UP000032352">
    <property type="component" value="Chromosome pTvir"/>
</dbReference>
<dbReference type="SMART" id="SM00052">
    <property type="entry name" value="EAL"/>
    <property type="match status" value="1"/>
</dbReference>
<dbReference type="InterPro" id="IPR029787">
    <property type="entry name" value="Nucleotide_cyclase"/>
</dbReference>
<dbReference type="Gene3D" id="3.20.20.450">
    <property type="entry name" value="EAL domain"/>
    <property type="match status" value="1"/>
</dbReference>
<organism evidence="5 6">
    <name type="scientific">Thalassomonas viridans</name>
    <dbReference type="NCBI Taxonomy" id="137584"/>
    <lineage>
        <taxon>Bacteria</taxon>
        <taxon>Pseudomonadati</taxon>
        <taxon>Pseudomonadota</taxon>
        <taxon>Gammaproteobacteria</taxon>
        <taxon>Alteromonadales</taxon>
        <taxon>Colwelliaceae</taxon>
        <taxon>Thalassomonas</taxon>
    </lineage>
</organism>
<dbReference type="NCBIfam" id="TIGR00254">
    <property type="entry name" value="GGDEF"/>
    <property type="match status" value="1"/>
</dbReference>
<dbReference type="AlphaFoldDB" id="A0AAE9Z8C8"/>
<reference evidence="5 6" key="1">
    <citation type="journal article" date="2015" name="Genome Announc.">
        <title>Draft Genome Sequences of Marine Isolates of Thalassomonas viridans and Thalassomonas actiniarum.</title>
        <authorList>
            <person name="Olonade I."/>
            <person name="van Zyl L.J."/>
            <person name="Trindade M."/>
        </authorList>
    </citation>
    <scope>NUCLEOTIDE SEQUENCE [LARGE SCALE GENOMIC DNA]</scope>
    <source>
        <strain evidence="5 6">XOM25</strain>
    </source>
</reference>
<dbReference type="Gene3D" id="3.30.70.270">
    <property type="match status" value="1"/>
</dbReference>
<dbReference type="SUPFAM" id="SSF55073">
    <property type="entry name" value="Nucleotide cyclase"/>
    <property type="match status" value="1"/>
</dbReference>
<comment type="cofactor">
    <cofactor evidence="1">
        <name>Mg(2+)</name>
        <dbReference type="ChEBI" id="CHEBI:18420"/>
    </cofactor>
</comment>
<dbReference type="PANTHER" id="PTHR44757:SF2">
    <property type="entry name" value="BIOFILM ARCHITECTURE MAINTENANCE PROTEIN MBAA"/>
    <property type="match status" value="1"/>
</dbReference>
<dbReference type="FunFam" id="3.30.70.270:FF:000001">
    <property type="entry name" value="Diguanylate cyclase domain protein"/>
    <property type="match status" value="1"/>
</dbReference>
<keyword evidence="2" id="KW-0472">Membrane</keyword>
<keyword evidence="2" id="KW-1133">Transmembrane helix</keyword>
<dbReference type="InterPro" id="IPR043128">
    <property type="entry name" value="Rev_trsase/Diguanyl_cyclase"/>
</dbReference>
<evidence type="ECO:0000256" key="2">
    <source>
        <dbReference type="SAM" id="Phobius"/>
    </source>
</evidence>
<accession>A0AAE9Z8C8</accession>
<dbReference type="Pfam" id="PF00990">
    <property type="entry name" value="GGDEF"/>
    <property type="match status" value="1"/>
</dbReference>
<dbReference type="SMART" id="SM00267">
    <property type="entry name" value="GGDEF"/>
    <property type="match status" value="1"/>
</dbReference>
<keyword evidence="6" id="KW-1185">Reference proteome</keyword>
<dbReference type="EMBL" id="CP059734">
    <property type="protein sequence ID" value="WDE08571.1"/>
    <property type="molecule type" value="Genomic_DNA"/>
</dbReference>
<evidence type="ECO:0000259" key="3">
    <source>
        <dbReference type="PROSITE" id="PS50883"/>
    </source>
</evidence>
<dbReference type="KEGG" id="tvd:SG34_032120"/>
<dbReference type="PROSITE" id="PS50887">
    <property type="entry name" value="GGDEF"/>
    <property type="match status" value="1"/>
</dbReference>
<keyword evidence="2" id="KW-0812">Transmembrane</keyword>
<name>A0AAE9Z8C8_9GAMM</name>
<dbReference type="CDD" id="cd01949">
    <property type="entry name" value="GGDEF"/>
    <property type="match status" value="1"/>
</dbReference>